<keyword evidence="1" id="KW-0472">Membrane</keyword>
<dbReference type="Proteomes" id="UP001143700">
    <property type="component" value="Unassembled WGS sequence"/>
</dbReference>
<dbReference type="EMBL" id="JAOTGU010000004">
    <property type="protein sequence ID" value="MDB6261776.1"/>
    <property type="molecule type" value="Genomic_DNA"/>
</dbReference>
<reference evidence="2" key="2">
    <citation type="submission" date="2022-10" db="EMBL/GenBank/DDBJ databases">
        <authorList>
            <person name="Kostovova I."/>
            <person name="Moravkova M."/>
            <person name="Pechar R."/>
        </authorList>
    </citation>
    <scope>NUCLEOTIDE SEQUENCE</scope>
    <source>
        <strain evidence="2">M356A</strain>
    </source>
</reference>
<feature type="transmembrane region" description="Helical" evidence="1">
    <location>
        <begin position="24"/>
        <end position="44"/>
    </location>
</feature>
<comment type="caution">
    <text evidence="2">The sequence shown here is derived from an EMBL/GenBank/DDBJ whole genome shotgun (WGS) entry which is preliminary data.</text>
</comment>
<keyword evidence="1" id="KW-1133">Transmembrane helix</keyword>
<keyword evidence="1" id="KW-0812">Transmembrane</keyword>
<sequence length="49" mass="5593">MDRKQNNFSLKDCFGLINQIHPKYWQLVVVIILGFISTGASLFVPQLAQ</sequence>
<proteinExistence type="predicted"/>
<dbReference type="AlphaFoldDB" id="A0A9X3W8I7"/>
<evidence type="ECO:0000313" key="2">
    <source>
        <dbReference type="EMBL" id="MDB6261776.1"/>
    </source>
</evidence>
<protein>
    <submittedName>
        <fullName evidence="2">Uncharacterized protein</fullName>
    </submittedName>
</protein>
<gene>
    <name evidence="2" type="ORF">ODV15_04240</name>
</gene>
<organism evidence="2 3">
    <name type="scientific">Lactobacillus amylovorus</name>
    <dbReference type="NCBI Taxonomy" id="1604"/>
    <lineage>
        <taxon>Bacteria</taxon>
        <taxon>Bacillati</taxon>
        <taxon>Bacillota</taxon>
        <taxon>Bacilli</taxon>
        <taxon>Lactobacillales</taxon>
        <taxon>Lactobacillaceae</taxon>
        <taxon>Lactobacillus</taxon>
    </lineage>
</organism>
<evidence type="ECO:0000256" key="1">
    <source>
        <dbReference type="SAM" id="Phobius"/>
    </source>
</evidence>
<name>A0A9X3W8I7_LACAM</name>
<accession>A0A9X3W8I7</accession>
<reference evidence="2" key="1">
    <citation type="journal article" date="2022" name="Microorganisms">
        <title>Antibiotic Susceptibility, Resistance Gene Determinants and Corresponding Genomic Regions in Lactobacillus amylovorus Isolates Derived from Wild Boars and Domestic Pigs.</title>
        <authorList>
            <person name="Moravkova M."/>
            <person name="Kostovova I."/>
            <person name="Kavanova K."/>
            <person name="Pechar R."/>
            <person name="Stanek S."/>
            <person name="Brychta A."/>
            <person name="Zeman M."/>
            <person name="Kubasova T."/>
        </authorList>
    </citation>
    <scope>NUCLEOTIDE SEQUENCE</scope>
    <source>
        <strain evidence="2">M356A</strain>
    </source>
</reference>
<evidence type="ECO:0000313" key="3">
    <source>
        <dbReference type="Proteomes" id="UP001143700"/>
    </source>
</evidence>
<dbReference type="RefSeq" id="WP_271869821.1">
    <property type="nucleotide sequence ID" value="NZ_JAOTGU010000004.1"/>
</dbReference>